<sequence length="588" mass="67204">MEIFATMFIYIEPSSFNEIVSSNLEFLFDSMLENAALLHIPQFFLASEITTSNFSGLLINFVMSKLYQLGEMDIIKSNILIRLFKLCFMSVNLFPTANESVILPHLNKMILKSLEYTTTAKEPIVYFYLIRTLFRSIGGGRFESLYKEILPLLQVLLESLNSLIQTARRPQERDIYVELCLTVPVRLSVLVPHLNYLMRPLVFALNGSQELISQGLRTLELCVDNLTAEYFDPIIEPVIDDVMKALWKHLRPLPYYHQHSHTTLRVLGKLGGRNRSFFKLHNDLQGETPTEQEVKALFKIENIPNEVPVSMTAGVSTALNFLVNVRYKLHYRISAYKYLSSILKLFIDKDNVPENLGEKVQMIINFINADSTEGANFDDVHLKVDIIKDTAKFDRQEELLVRLLEALFYAVSIEEVKTDAQALIKGICEHYVLLYFGKTMVEAQKFHRKFSVNNHEGKNALNENTIFDAVSYALSSHNKDVHDAGIEAIKITFNSCSTLLSSVETATKFMPIRRMCSKFVHCCFEEAYYSKLGGCIGLYTLINDLDIPVTYFSLRQIEICRAMFFVLRDTPPDVPSEVCKVAKISNNC</sequence>
<protein>
    <submittedName>
        <fullName evidence="1">Unnamed protein product</fullName>
    </submittedName>
</protein>
<gene>
    <name evidence="1" type="ORF">Cboi02_000535800</name>
</gene>
<accession>A0A9W6T3R6</accession>
<dbReference type="GO" id="GO:0006355">
    <property type="term" value="P:regulation of DNA-templated transcription"/>
    <property type="evidence" value="ECO:0007669"/>
    <property type="project" value="TreeGrafter"/>
</dbReference>
<dbReference type="Pfam" id="PF20175">
    <property type="entry name" value="Tra1_central"/>
    <property type="match status" value="1"/>
</dbReference>
<organism evidence="1 2">
    <name type="scientific">Candida boidinii</name>
    <name type="common">Yeast</name>
    <dbReference type="NCBI Taxonomy" id="5477"/>
    <lineage>
        <taxon>Eukaryota</taxon>
        <taxon>Fungi</taxon>
        <taxon>Dikarya</taxon>
        <taxon>Ascomycota</taxon>
        <taxon>Saccharomycotina</taxon>
        <taxon>Pichiomycetes</taxon>
        <taxon>Pichiales</taxon>
        <taxon>Pichiaceae</taxon>
        <taxon>Ogataea</taxon>
        <taxon>Ogataea/Candida clade</taxon>
    </lineage>
</organism>
<dbReference type="PANTHER" id="PTHR11139">
    <property type="entry name" value="ATAXIA TELANGIECTASIA MUTATED ATM -RELATED"/>
    <property type="match status" value="1"/>
</dbReference>
<dbReference type="PANTHER" id="PTHR11139:SF1">
    <property type="entry name" value="TRANSFORMATION_TRANSCRIPTION DOMAIN-ASSOCIATED PROTEIN"/>
    <property type="match status" value="1"/>
</dbReference>
<dbReference type="InterPro" id="IPR016024">
    <property type="entry name" value="ARM-type_fold"/>
</dbReference>
<name>A0A9W6T3R6_CANBO</name>
<evidence type="ECO:0000313" key="2">
    <source>
        <dbReference type="Proteomes" id="UP001165120"/>
    </source>
</evidence>
<dbReference type="AlphaFoldDB" id="A0A9W6T3R6"/>
<evidence type="ECO:0000313" key="1">
    <source>
        <dbReference type="EMBL" id="GME76919.1"/>
    </source>
</evidence>
<dbReference type="Pfam" id="PF20206">
    <property type="entry name" value="Tra1_ring"/>
    <property type="match status" value="1"/>
</dbReference>
<dbReference type="GO" id="GO:0005634">
    <property type="term" value="C:nucleus"/>
    <property type="evidence" value="ECO:0007669"/>
    <property type="project" value="TreeGrafter"/>
</dbReference>
<dbReference type="InterPro" id="IPR046805">
    <property type="entry name" value="Tra1_ring"/>
</dbReference>
<dbReference type="GO" id="GO:0000124">
    <property type="term" value="C:SAGA complex"/>
    <property type="evidence" value="ECO:0007669"/>
    <property type="project" value="TreeGrafter"/>
</dbReference>
<proteinExistence type="predicted"/>
<dbReference type="SUPFAM" id="SSF48371">
    <property type="entry name" value="ARM repeat"/>
    <property type="match status" value="1"/>
</dbReference>
<dbReference type="InterPro" id="IPR050517">
    <property type="entry name" value="DDR_Repair_Kinase"/>
</dbReference>
<dbReference type="InterPro" id="IPR046807">
    <property type="entry name" value="Tra1_central"/>
</dbReference>
<dbReference type="Proteomes" id="UP001165120">
    <property type="component" value="Unassembled WGS sequence"/>
</dbReference>
<dbReference type="EMBL" id="BSXN01002548">
    <property type="protein sequence ID" value="GME76919.1"/>
    <property type="molecule type" value="Genomic_DNA"/>
</dbReference>
<dbReference type="GO" id="GO:0035267">
    <property type="term" value="C:NuA4 histone acetyltransferase complex"/>
    <property type="evidence" value="ECO:0007669"/>
    <property type="project" value="TreeGrafter"/>
</dbReference>
<keyword evidence="2" id="KW-1185">Reference proteome</keyword>
<reference evidence="1" key="1">
    <citation type="submission" date="2023-04" db="EMBL/GenBank/DDBJ databases">
        <title>Candida boidinii NBRC 10035.</title>
        <authorList>
            <person name="Ichikawa N."/>
            <person name="Sato H."/>
            <person name="Tonouchi N."/>
        </authorList>
    </citation>
    <scope>NUCLEOTIDE SEQUENCE</scope>
    <source>
        <strain evidence="1">NBRC 10035</strain>
    </source>
</reference>
<comment type="caution">
    <text evidence="1">The sequence shown here is derived from an EMBL/GenBank/DDBJ whole genome shotgun (WGS) entry which is preliminary data.</text>
</comment>
<dbReference type="GO" id="GO:0006281">
    <property type="term" value="P:DNA repair"/>
    <property type="evidence" value="ECO:0007669"/>
    <property type="project" value="TreeGrafter"/>
</dbReference>